<dbReference type="AlphaFoldDB" id="A0A078HFJ7"/>
<feature type="transmembrane region" description="Helical" evidence="1">
    <location>
        <begin position="44"/>
        <end position="65"/>
    </location>
</feature>
<sequence>MLFSAYGAVCVVLRVTLDAVFKEAYDVVVVRFHMAPSCDLYRHSIPYVVVVVCLAVNSPFVLSFVGV</sequence>
<keyword evidence="3" id="KW-1185">Reference proteome</keyword>
<accession>A0A078HFJ7</accession>
<evidence type="ECO:0000256" key="1">
    <source>
        <dbReference type="SAM" id="Phobius"/>
    </source>
</evidence>
<dbReference type="PaxDb" id="3708-A0A078HFJ7"/>
<organism evidence="2 3">
    <name type="scientific">Brassica napus</name>
    <name type="common">Rape</name>
    <dbReference type="NCBI Taxonomy" id="3708"/>
    <lineage>
        <taxon>Eukaryota</taxon>
        <taxon>Viridiplantae</taxon>
        <taxon>Streptophyta</taxon>
        <taxon>Embryophyta</taxon>
        <taxon>Tracheophyta</taxon>
        <taxon>Spermatophyta</taxon>
        <taxon>Magnoliopsida</taxon>
        <taxon>eudicotyledons</taxon>
        <taxon>Gunneridae</taxon>
        <taxon>Pentapetalae</taxon>
        <taxon>rosids</taxon>
        <taxon>malvids</taxon>
        <taxon>Brassicales</taxon>
        <taxon>Brassicaceae</taxon>
        <taxon>Brassiceae</taxon>
        <taxon>Brassica</taxon>
    </lineage>
</organism>
<evidence type="ECO:0000313" key="3">
    <source>
        <dbReference type="Proteomes" id="UP000028999"/>
    </source>
</evidence>
<evidence type="ECO:0000313" key="2">
    <source>
        <dbReference type="EMBL" id="CDY36189.1"/>
    </source>
</evidence>
<keyword evidence="1" id="KW-0472">Membrane</keyword>
<proteinExistence type="predicted"/>
<dbReference type="Proteomes" id="UP000028999">
    <property type="component" value="Unassembled WGS sequence"/>
</dbReference>
<gene>
    <name evidence="2" type="primary">BnaC04g37050D</name>
    <name evidence="2" type="ORF">GSBRNA2T00060060001</name>
</gene>
<keyword evidence="1" id="KW-1133">Transmembrane helix</keyword>
<reference evidence="2 3" key="1">
    <citation type="journal article" date="2014" name="Science">
        <title>Plant genetics. Early allopolyploid evolution in the post-Neolithic Brassica napus oilseed genome.</title>
        <authorList>
            <person name="Chalhoub B."/>
            <person name="Denoeud F."/>
            <person name="Liu S."/>
            <person name="Parkin I.A."/>
            <person name="Tang H."/>
            <person name="Wang X."/>
            <person name="Chiquet J."/>
            <person name="Belcram H."/>
            <person name="Tong C."/>
            <person name="Samans B."/>
            <person name="Correa M."/>
            <person name="Da Silva C."/>
            <person name="Just J."/>
            <person name="Falentin C."/>
            <person name="Koh C.S."/>
            <person name="Le Clainche I."/>
            <person name="Bernard M."/>
            <person name="Bento P."/>
            <person name="Noel B."/>
            <person name="Labadie K."/>
            <person name="Alberti A."/>
            <person name="Charles M."/>
            <person name="Arnaud D."/>
            <person name="Guo H."/>
            <person name="Daviaud C."/>
            <person name="Alamery S."/>
            <person name="Jabbari K."/>
            <person name="Zhao M."/>
            <person name="Edger P.P."/>
            <person name="Chelaifa H."/>
            <person name="Tack D."/>
            <person name="Lassalle G."/>
            <person name="Mestiri I."/>
            <person name="Schnel N."/>
            <person name="Le Paslier M.C."/>
            <person name="Fan G."/>
            <person name="Renault V."/>
            <person name="Bayer P.E."/>
            <person name="Golicz A.A."/>
            <person name="Manoli S."/>
            <person name="Lee T.H."/>
            <person name="Thi V.H."/>
            <person name="Chalabi S."/>
            <person name="Hu Q."/>
            <person name="Fan C."/>
            <person name="Tollenaere R."/>
            <person name="Lu Y."/>
            <person name="Battail C."/>
            <person name="Shen J."/>
            <person name="Sidebottom C.H."/>
            <person name="Wang X."/>
            <person name="Canaguier A."/>
            <person name="Chauveau A."/>
            <person name="Berard A."/>
            <person name="Deniot G."/>
            <person name="Guan M."/>
            <person name="Liu Z."/>
            <person name="Sun F."/>
            <person name="Lim Y.P."/>
            <person name="Lyons E."/>
            <person name="Town C.D."/>
            <person name="Bancroft I."/>
            <person name="Wang X."/>
            <person name="Meng J."/>
            <person name="Ma J."/>
            <person name="Pires J.C."/>
            <person name="King G.J."/>
            <person name="Brunel D."/>
            <person name="Delourme R."/>
            <person name="Renard M."/>
            <person name="Aury J.M."/>
            <person name="Adams K.L."/>
            <person name="Batley J."/>
            <person name="Snowdon R.J."/>
            <person name="Tost J."/>
            <person name="Edwards D."/>
            <person name="Zhou Y."/>
            <person name="Hua W."/>
            <person name="Sharpe A.G."/>
            <person name="Paterson A.H."/>
            <person name="Guan C."/>
            <person name="Wincker P."/>
        </authorList>
    </citation>
    <scope>NUCLEOTIDE SEQUENCE [LARGE SCALE GENOMIC DNA]</scope>
    <source>
        <strain evidence="3">cv. Darmor-bzh</strain>
    </source>
</reference>
<dbReference type="EMBL" id="LK032368">
    <property type="protein sequence ID" value="CDY36189.1"/>
    <property type="molecule type" value="Genomic_DNA"/>
</dbReference>
<keyword evidence="1" id="KW-0812">Transmembrane</keyword>
<name>A0A078HFJ7_BRANA</name>
<dbReference type="Gramene" id="CDY36189">
    <property type="protein sequence ID" value="CDY36189"/>
    <property type="gene ID" value="GSBRNA2T00060060001"/>
</dbReference>
<protein>
    <submittedName>
        <fullName evidence="2">BnaC04g37050D protein</fullName>
    </submittedName>
</protein>